<gene>
    <name evidence="1" type="ORF">SDC9_206041</name>
</gene>
<dbReference type="AlphaFoldDB" id="A0A645J4M0"/>
<comment type="caution">
    <text evidence="1">The sequence shown here is derived from an EMBL/GenBank/DDBJ whole genome shotgun (WGS) entry which is preliminary data.</text>
</comment>
<accession>A0A645J4M0</accession>
<evidence type="ECO:0000313" key="1">
    <source>
        <dbReference type="EMBL" id="MPN58337.1"/>
    </source>
</evidence>
<organism evidence="1">
    <name type="scientific">bioreactor metagenome</name>
    <dbReference type="NCBI Taxonomy" id="1076179"/>
    <lineage>
        <taxon>unclassified sequences</taxon>
        <taxon>metagenomes</taxon>
        <taxon>ecological metagenomes</taxon>
    </lineage>
</organism>
<sequence>MGNTVNTDLANELQNRFYIYFRRSQQRFAERAAKLLTIKAKGLFRNIKDLSYERKAVGMYAA</sequence>
<proteinExistence type="predicted"/>
<dbReference type="EMBL" id="VSSQ01130894">
    <property type="protein sequence ID" value="MPN58337.1"/>
    <property type="molecule type" value="Genomic_DNA"/>
</dbReference>
<name>A0A645J4M0_9ZZZZ</name>
<reference evidence="1" key="1">
    <citation type="submission" date="2019-08" db="EMBL/GenBank/DDBJ databases">
        <authorList>
            <person name="Kucharzyk K."/>
            <person name="Murdoch R.W."/>
            <person name="Higgins S."/>
            <person name="Loffler F."/>
        </authorList>
    </citation>
    <scope>NUCLEOTIDE SEQUENCE</scope>
</reference>
<protein>
    <submittedName>
        <fullName evidence="1">Uncharacterized protein</fullName>
    </submittedName>
</protein>